<gene>
    <name evidence="4" type="ORF">FWK35_00038093</name>
</gene>
<dbReference type="Proteomes" id="UP000478052">
    <property type="component" value="Unassembled WGS sequence"/>
</dbReference>
<evidence type="ECO:0000256" key="2">
    <source>
        <dbReference type="ARBA" id="ARBA00022490"/>
    </source>
</evidence>
<evidence type="ECO:0000313" key="5">
    <source>
        <dbReference type="Proteomes" id="UP000478052"/>
    </source>
</evidence>
<accession>A0A6G0VNS2</accession>
<comment type="subcellular location">
    <subcellularLocation>
        <location evidence="1">Cytoplasm</location>
    </subcellularLocation>
</comment>
<dbReference type="GO" id="GO:0016010">
    <property type="term" value="C:dystrophin-associated glycoprotein complex"/>
    <property type="evidence" value="ECO:0007669"/>
    <property type="project" value="TreeGrafter"/>
</dbReference>
<dbReference type="GO" id="GO:0005737">
    <property type="term" value="C:cytoplasm"/>
    <property type="evidence" value="ECO:0007669"/>
    <property type="project" value="UniProtKB-SubCell"/>
</dbReference>
<evidence type="ECO:0000313" key="4">
    <source>
        <dbReference type="EMBL" id="KAF0702501.1"/>
    </source>
</evidence>
<proteinExistence type="predicted"/>
<dbReference type="Pfam" id="PF23012">
    <property type="entry name" value="Syntrophin_4th"/>
    <property type="match status" value="1"/>
</dbReference>
<protein>
    <submittedName>
        <fullName evidence="4">Gamma-2-syntrophin</fullName>
    </submittedName>
</protein>
<keyword evidence="5" id="KW-1185">Reference proteome</keyword>
<reference evidence="4 5" key="1">
    <citation type="submission" date="2019-08" db="EMBL/GenBank/DDBJ databases">
        <title>Whole genome of Aphis craccivora.</title>
        <authorList>
            <person name="Voronova N.V."/>
            <person name="Shulinski R.S."/>
            <person name="Bandarenka Y.V."/>
            <person name="Zhorov D.G."/>
            <person name="Warner D."/>
        </authorList>
    </citation>
    <scope>NUCLEOTIDE SEQUENCE [LARGE SCALE GENOMIC DNA]</scope>
    <source>
        <strain evidence="4">180601</strain>
        <tissue evidence="4">Whole Body</tissue>
    </source>
</reference>
<name>A0A6G0VNS2_APHCR</name>
<dbReference type="PANTHER" id="PTHR10554">
    <property type="entry name" value="SYNTROPHIN"/>
    <property type="match status" value="1"/>
</dbReference>
<dbReference type="PANTHER" id="PTHR10554:SF1">
    <property type="entry name" value="FI16515P1"/>
    <property type="match status" value="1"/>
</dbReference>
<feature type="non-terminal residue" evidence="4">
    <location>
        <position position="68"/>
    </location>
</feature>
<keyword evidence="2" id="KW-0963">Cytoplasm</keyword>
<dbReference type="OrthoDB" id="9975356at2759"/>
<feature type="non-terminal residue" evidence="4">
    <location>
        <position position="1"/>
    </location>
</feature>
<feature type="domain" description="Syntrophin C-terminal PH" evidence="3">
    <location>
        <begin position="11"/>
        <end position="62"/>
    </location>
</feature>
<dbReference type="InterPro" id="IPR015482">
    <property type="entry name" value="Syntrophin"/>
</dbReference>
<evidence type="ECO:0000256" key="1">
    <source>
        <dbReference type="ARBA" id="ARBA00004496"/>
    </source>
</evidence>
<dbReference type="InterPro" id="IPR055108">
    <property type="entry name" value="Syntrophin_4th"/>
</dbReference>
<comment type="caution">
    <text evidence="4">The sequence shown here is derived from an EMBL/GenBank/DDBJ whole genome shotgun (WGS) entry which is preliminary data.</text>
</comment>
<dbReference type="EMBL" id="VUJU01014266">
    <property type="protein sequence ID" value="KAF0702501.1"/>
    <property type="molecule type" value="Genomic_DNA"/>
</dbReference>
<organism evidence="4 5">
    <name type="scientific">Aphis craccivora</name>
    <name type="common">Cowpea aphid</name>
    <dbReference type="NCBI Taxonomy" id="307492"/>
    <lineage>
        <taxon>Eukaryota</taxon>
        <taxon>Metazoa</taxon>
        <taxon>Ecdysozoa</taxon>
        <taxon>Arthropoda</taxon>
        <taxon>Hexapoda</taxon>
        <taxon>Insecta</taxon>
        <taxon>Pterygota</taxon>
        <taxon>Neoptera</taxon>
        <taxon>Paraneoptera</taxon>
        <taxon>Hemiptera</taxon>
        <taxon>Sternorrhyncha</taxon>
        <taxon>Aphidomorpha</taxon>
        <taxon>Aphidoidea</taxon>
        <taxon>Aphididae</taxon>
        <taxon>Aphidini</taxon>
        <taxon>Aphis</taxon>
        <taxon>Aphis</taxon>
    </lineage>
</organism>
<sequence>SRTFYVLFGNNQQPSNLILDWDNGFTLYDNWTNSNVWTYKFSELRGSSDDHISRLKLHFNDNGCIETK</sequence>
<evidence type="ECO:0000259" key="3">
    <source>
        <dbReference type="Pfam" id="PF23012"/>
    </source>
</evidence>
<dbReference type="AlphaFoldDB" id="A0A6G0VNS2"/>
<dbReference type="GO" id="GO:0005198">
    <property type="term" value="F:structural molecule activity"/>
    <property type="evidence" value="ECO:0007669"/>
    <property type="project" value="InterPro"/>
</dbReference>